<dbReference type="NCBIfam" id="TIGR00553">
    <property type="entry name" value="pabB"/>
    <property type="match status" value="1"/>
</dbReference>
<keyword evidence="9" id="KW-0315">Glutamine amidotransferase</keyword>
<dbReference type="InterPro" id="IPR005802">
    <property type="entry name" value="ADC_synth_comp_1"/>
</dbReference>
<name>A0AAV9IJ06_9RHOD</name>
<keyword evidence="8" id="KW-0289">Folate biosynthesis</keyword>
<evidence type="ECO:0000259" key="14">
    <source>
        <dbReference type="Pfam" id="PF00425"/>
    </source>
</evidence>
<evidence type="ECO:0000256" key="5">
    <source>
        <dbReference type="ARBA" id="ARBA00013139"/>
    </source>
</evidence>
<dbReference type="InterPro" id="IPR015890">
    <property type="entry name" value="Chorismate_C"/>
</dbReference>
<dbReference type="EC" id="2.6.1.85" evidence="5"/>
<evidence type="ECO:0000256" key="9">
    <source>
        <dbReference type="ARBA" id="ARBA00022962"/>
    </source>
</evidence>
<dbReference type="InterPro" id="IPR010117">
    <property type="entry name" value="PabB_fungal"/>
</dbReference>
<evidence type="ECO:0000313" key="16">
    <source>
        <dbReference type="EMBL" id="KAK4527258.1"/>
    </source>
</evidence>
<gene>
    <name evidence="16" type="ORF">GAYE_SCF37G5180</name>
</gene>
<dbReference type="GO" id="GO:0005737">
    <property type="term" value="C:cytoplasm"/>
    <property type="evidence" value="ECO:0007669"/>
    <property type="project" value="TreeGrafter"/>
</dbReference>
<accession>A0AAV9IJ06</accession>
<evidence type="ECO:0000256" key="10">
    <source>
        <dbReference type="ARBA" id="ARBA00031329"/>
    </source>
</evidence>
<evidence type="ECO:0000256" key="7">
    <source>
        <dbReference type="ARBA" id="ARBA00022679"/>
    </source>
</evidence>
<evidence type="ECO:0000256" key="12">
    <source>
        <dbReference type="ARBA" id="ARBA00082672"/>
    </source>
</evidence>
<dbReference type="InterPro" id="IPR029062">
    <property type="entry name" value="Class_I_gatase-like"/>
</dbReference>
<dbReference type="InterPro" id="IPR019999">
    <property type="entry name" value="Anth_synth_I-like"/>
</dbReference>
<feature type="domain" description="Anthranilate synthase component I N-terminal" evidence="15">
    <location>
        <begin position="251"/>
        <end position="391"/>
    </location>
</feature>
<dbReference type="InterPro" id="IPR006221">
    <property type="entry name" value="TrpG/PapA_dom"/>
</dbReference>
<dbReference type="InterPro" id="IPR006805">
    <property type="entry name" value="Anth_synth_I_N"/>
</dbReference>
<protein>
    <recommendedName>
        <fullName evidence="6">Anthranilate synthase component 2</fullName>
        <ecNumber evidence="5">2.6.1.85</ecNumber>
    </recommendedName>
    <alternativeName>
        <fullName evidence="12">Anthranilate synthase, glutamine amidotransferase component</fullName>
    </alternativeName>
    <alternativeName>
        <fullName evidence="10">Para-aminobenzoate synthase</fullName>
    </alternativeName>
    <alternativeName>
        <fullName evidence="11">p-aminobenzoic acid synthase</fullName>
    </alternativeName>
</protein>
<evidence type="ECO:0000256" key="1">
    <source>
        <dbReference type="ARBA" id="ARBA00001000"/>
    </source>
</evidence>
<dbReference type="FunFam" id="3.40.50.880:FF:000003">
    <property type="entry name" value="Anthranilate synthase component II"/>
    <property type="match status" value="1"/>
</dbReference>
<dbReference type="Gene3D" id="3.60.120.10">
    <property type="entry name" value="Anthranilate synthase"/>
    <property type="match status" value="1"/>
</dbReference>
<dbReference type="Pfam" id="PF04715">
    <property type="entry name" value="Anth_synt_I_N"/>
    <property type="match status" value="1"/>
</dbReference>
<dbReference type="AlphaFoldDB" id="A0AAV9IJ06"/>
<reference evidence="16 17" key="1">
    <citation type="submission" date="2022-07" db="EMBL/GenBank/DDBJ databases">
        <title>Genome-wide signatures of adaptation to extreme environments.</title>
        <authorList>
            <person name="Cho C.H."/>
            <person name="Yoon H.S."/>
        </authorList>
    </citation>
    <scope>NUCLEOTIDE SEQUENCE [LARGE SCALE GENOMIC DNA]</scope>
    <source>
        <strain evidence="16 17">108.79 E11</strain>
    </source>
</reference>
<evidence type="ECO:0000313" key="17">
    <source>
        <dbReference type="Proteomes" id="UP001300502"/>
    </source>
</evidence>
<dbReference type="CDD" id="cd01743">
    <property type="entry name" value="GATase1_Anthranilate_Synthase"/>
    <property type="match status" value="1"/>
</dbReference>
<dbReference type="Proteomes" id="UP001300502">
    <property type="component" value="Unassembled WGS sequence"/>
</dbReference>
<proteinExistence type="inferred from homology"/>
<comment type="pathway">
    <text evidence="2">Cofactor biosynthesis; tetrahydrofolate biosynthesis; 4-aminobenzoate from chorismate: step 1/2.</text>
</comment>
<dbReference type="GO" id="GO:0046820">
    <property type="term" value="F:4-amino-4-deoxychorismate synthase activity"/>
    <property type="evidence" value="ECO:0007669"/>
    <property type="project" value="UniProtKB-EC"/>
</dbReference>
<feature type="domain" description="Glutamine amidotransferase" evidence="13">
    <location>
        <begin position="9"/>
        <end position="195"/>
    </location>
</feature>
<comment type="subunit">
    <text evidence="4">Tetramer of two components I and two components II.</text>
</comment>
<keyword evidence="7" id="KW-0808">Transferase</keyword>
<dbReference type="GO" id="GO:0046656">
    <property type="term" value="P:folic acid biosynthetic process"/>
    <property type="evidence" value="ECO:0007669"/>
    <property type="project" value="UniProtKB-KW"/>
</dbReference>
<sequence>MTKRKLRILIVDNYDSYTYNLLQALTEETVVKPVVIQNDDYDSFRSFSCSDFDCVVLSPGPGRPENSRDFGICRNILENWTLPLLGVCLGFQGLVWTFGGEVEHAPEVWHGRLSRIKHQAVDIFSGMPEVFSAVRYHSLCVKSSSLPDCLYPLAWSLEDNLLMACRHKEKPLFGVQFHPESICTEYGNKILNNFLDIAFKEKKQLDDPRTLVRFLTSKKEPNPLGYERKKQTFRVVSKKFETSLNDVNIPLLFQQVYENSNVPSFWLDSSLSTESSGRYSYMGNCSGPFSEYFEYHVERQCVEQYQILSDASLKHVDTFNCNIFDFLQMKLNDRVVETSCTPMFEFWGGFVGYFGYETKSDCCPVQNRYSSSFPDACFMFCDRFIALDHHSGSIEAVCLEDISKSDSSSTKQWLEHIELQVKNATKRKASISIDEQHDYVQQVPEFRWEIPQHEYIDKITRCKKFIYEGETYEICLTNRIHFKGQLDPFRVYCILREINPAPYSCYLHLNSFSVCCSSPERFIHVSSSKIIESKPIKGTIKRGNDDEEDIILKERLQNSEKDFSENLMIVDLVRNDFGRVCLPGKVWVPVLMNIESYATVHQLVSTVRGILGEDTCPLEAVRAAFPMGSMTGAPKVRTLELIDQLEDSARGIYSGSIGYLSLNGAINLNVVIRTIVITPDGAIIGSGGAITSQSIQVEEYKEILLKASALLTSISLSLGCRGRYHLS</sequence>
<dbReference type="Pfam" id="PF00117">
    <property type="entry name" value="GATase"/>
    <property type="match status" value="1"/>
</dbReference>
<dbReference type="Pfam" id="PF00425">
    <property type="entry name" value="Chorismate_bind"/>
    <property type="match status" value="1"/>
</dbReference>
<dbReference type="NCBIfam" id="TIGR01823">
    <property type="entry name" value="PabB-fungal"/>
    <property type="match status" value="1"/>
</dbReference>
<evidence type="ECO:0000256" key="2">
    <source>
        <dbReference type="ARBA" id="ARBA00005009"/>
    </source>
</evidence>
<dbReference type="EMBL" id="JANCYU010000049">
    <property type="protein sequence ID" value="KAK4527258.1"/>
    <property type="molecule type" value="Genomic_DNA"/>
</dbReference>
<evidence type="ECO:0000259" key="13">
    <source>
        <dbReference type="Pfam" id="PF00117"/>
    </source>
</evidence>
<dbReference type="PANTHER" id="PTHR11236">
    <property type="entry name" value="AMINOBENZOATE/ANTHRANILATE SYNTHASE"/>
    <property type="match status" value="1"/>
</dbReference>
<comment type="caution">
    <text evidence="16">The sequence shown here is derived from an EMBL/GenBank/DDBJ whole genome shotgun (WGS) entry which is preliminary data.</text>
</comment>
<dbReference type="PRINTS" id="PR00097">
    <property type="entry name" value="ANTSNTHASEII"/>
</dbReference>
<dbReference type="GO" id="GO:0000162">
    <property type="term" value="P:L-tryptophan biosynthetic process"/>
    <property type="evidence" value="ECO:0007669"/>
    <property type="project" value="TreeGrafter"/>
</dbReference>
<dbReference type="NCBIfam" id="TIGR00566">
    <property type="entry name" value="trpG_papA"/>
    <property type="match status" value="1"/>
</dbReference>
<keyword evidence="17" id="KW-1185">Reference proteome</keyword>
<dbReference type="SUPFAM" id="SSF52317">
    <property type="entry name" value="Class I glutamine amidotransferase-like"/>
    <property type="match status" value="1"/>
</dbReference>
<comment type="similarity">
    <text evidence="3">In the C-terminal section; belongs to the anthranilate synthase component I family.</text>
</comment>
<evidence type="ECO:0000256" key="6">
    <source>
        <dbReference type="ARBA" id="ARBA00020654"/>
    </source>
</evidence>
<evidence type="ECO:0000259" key="15">
    <source>
        <dbReference type="Pfam" id="PF04715"/>
    </source>
</evidence>
<dbReference type="SUPFAM" id="SSF56322">
    <property type="entry name" value="ADC synthase"/>
    <property type="match status" value="1"/>
</dbReference>
<feature type="domain" description="Chorismate-utilising enzyme C-terminal" evidence="14">
    <location>
        <begin position="452"/>
        <end position="706"/>
    </location>
</feature>
<dbReference type="GO" id="GO:0008153">
    <property type="term" value="P:4-aminobenzoate biosynthetic process"/>
    <property type="evidence" value="ECO:0007669"/>
    <property type="project" value="TreeGrafter"/>
</dbReference>
<evidence type="ECO:0000256" key="3">
    <source>
        <dbReference type="ARBA" id="ARBA00005970"/>
    </source>
</evidence>
<evidence type="ECO:0000256" key="8">
    <source>
        <dbReference type="ARBA" id="ARBA00022909"/>
    </source>
</evidence>
<evidence type="ECO:0000256" key="4">
    <source>
        <dbReference type="ARBA" id="ARBA00011743"/>
    </source>
</evidence>
<dbReference type="InterPro" id="IPR017926">
    <property type="entry name" value="GATASE"/>
</dbReference>
<dbReference type="Gene3D" id="3.40.50.880">
    <property type="match status" value="1"/>
</dbReference>
<comment type="catalytic activity">
    <reaction evidence="1">
        <text>chorismate + L-glutamine = 4-amino-4-deoxychorismate + L-glutamate</text>
        <dbReference type="Rhea" id="RHEA:11672"/>
        <dbReference type="ChEBI" id="CHEBI:29748"/>
        <dbReference type="ChEBI" id="CHEBI:29985"/>
        <dbReference type="ChEBI" id="CHEBI:58359"/>
        <dbReference type="ChEBI" id="CHEBI:58406"/>
        <dbReference type="EC" id="2.6.1.85"/>
    </reaction>
</comment>
<dbReference type="InterPro" id="IPR005801">
    <property type="entry name" value="ADC_synthase"/>
</dbReference>
<evidence type="ECO:0000256" key="11">
    <source>
        <dbReference type="ARBA" id="ARBA00031904"/>
    </source>
</evidence>
<dbReference type="PROSITE" id="PS51273">
    <property type="entry name" value="GATASE_TYPE_1"/>
    <property type="match status" value="1"/>
</dbReference>
<dbReference type="PANTHER" id="PTHR11236:SF18">
    <property type="entry name" value="AMINODEOXYCHORISMATE SYNTHASE"/>
    <property type="match status" value="1"/>
</dbReference>
<dbReference type="PRINTS" id="PR00096">
    <property type="entry name" value="GATASE"/>
</dbReference>
<organism evidence="16 17">
    <name type="scientific">Galdieria yellowstonensis</name>
    <dbReference type="NCBI Taxonomy" id="3028027"/>
    <lineage>
        <taxon>Eukaryota</taxon>
        <taxon>Rhodophyta</taxon>
        <taxon>Bangiophyceae</taxon>
        <taxon>Galdieriales</taxon>
        <taxon>Galdieriaceae</taxon>
        <taxon>Galdieria</taxon>
    </lineage>
</organism>